<keyword evidence="2" id="KW-0732">Signal</keyword>
<sequence length="194" mass="19029">MKKSTFAIIVALVVALCVPAVAFAALAPSPVFAPAEPIETARSAMQSKVDPAPAPEAPAEEAPAPQAQPDGSSAYGYHHPEGRFGTCGGYVDADGDGLCDTCGAASRACPNYVADNGSGACGSYGGSCPRGAGACSGYADADGDGICDNCLGNGANCPGYADADGNGVCDSYEGGAAGRGHHGNGHGRGHGCMR</sequence>
<name>A0A4S4G1M6_9ACTN</name>
<feature type="signal peptide" evidence="2">
    <location>
        <begin position="1"/>
        <end position="24"/>
    </location>
</feature>
<accession>A0A4S4G1M6</accession>
<feature type="chain" id="PRO_5021010565" description="Thrombospondin" evidence="2">
    <location>
        <begin position="25"/>
        <end position="194"/>
    </location>
</feature>
<organism evidence="3 4">
    <name type="scientific">Adlercreutzia caecimuris</name>
    <dbReference type="NCBI Taxonomy" id="671266"/>
    <lineage>
        <taxon>Bacteria</taxon>
        <taxon>Bacillati</taxon>
        <taxon>Actinomycetota</taxon>
        <taxon>Coriobacteriia</taxon>
        <taxon>Eggerthellales</taxon>
        <taxon>Eggerthellaceae</taxon>
        <taxon>Adlercreutzia</taxon>
    </lineage>
</organism>
<feature type="region of interest" description="Disordered" evidence="1">
    <location>
        <begin position="43"/>
        <end position="72"/>
    </location>
</feature>
<protein>
    <recommendedName>
        <fullName evidence="5">Thrombospondin</fullName>
    </recommendedName>
</protein>
<evidence type="ECO:0008006" key="5">
    <source>
        <dbReference type="Google" id="ProtNLM"/>
    </source>
</evidence>
<dbReference type="AlphaFoldDB" id="A0A4S4G1M6"/>
<evidence type="ECO:0000256" key="2">
    <source>
        <dbReference type="SAM" id="SignalP"/>
    </source>
</evidence>
<dbReference type="EMBL" id="SSTJ01000008">
    <property type="protein sequence ID" value="THG37083.1"/>
    <property type="molecule type" value="Genomic_DNA"/>
</dbReference>
<dbReference type="RefSeq" id="WP_136434723.1">
    <property type="nucleotide sequence ID" value="NZ_CAPIAG010000007.1"/>
</dbReference>
<dbReference type="Proteomes" id="UP000308978">
    <property type="component" value="Unassembled WGS sequence"/>
</dbReference>
<proteinExistence type="predicted"/>
<reference evidence="3 4" key="1">
    <citation type="submission" date="2019-04" db="EMBL/GenBank/DDBJ databases">
        <title>Microbes associate with the intestines of laboratory mice.</title>
        <authorList>
            <person name="Navarre W."/>
            <person name="Wong E."/>
            <person name="Huang K.C."/>
            <person name="Tropini C."/>
            <person name="Ng K."/>
            <person name="Yu B."/>
        </authorList>
    </citation>
    <scope>NUCLEOTIDE SEQUENCE [LARGE SCALE GENOMIC DNA]</scope>
    <source>
        <strain evidence="3 4">NM80_B27</strain>
    </source>
</reference>
<evidence type="ECO:0000313" key="4">
    <source>
        <dbReference type="Proteomes" id="UP000308978"/>
    </source>
</evidence>
<comment type="caution">
    <text evidence="3">The sequence shown here is derived from an EMBL/GenBank/DDBJ whole genome shotgun (WGS) entry which is preliminary data.</text>
</comment>
<gene>
    <name evidence="3" type="ORF">E5986_07540</name>
</gene>
<feature type="compositionally biased region" description="Low complexity" evidence="1">
    <location>
        <begin position="60"/>
        <end position="69"/>
    </location>
</feature>
<evidence type="ECO:0000313" key="3">
    <source>
        <dbReference type="EMBL" id="THG37083.1"/>
    </source>
</evidence>
<evidence type="ECO:0000256" key="1">
    <source>
        <dbReference type="SAM" id="MobiDB-lite"/>
    </source>
</evidence>